<feature type="domain" description="HTH lacI-type" evidence="4">
    <location>
        <begin position="21"/>
        <end position="75"/>
    </location>
</feature>
<accession>A0A0D0IVS6</accession>
<reference evidence="5 6" key="1">
    <citation type="submission" date="2014-12" db="EMBL/GenBank/DDBJ databases">
        <title>16Stimator: statistical estimation of ribosomal gene copy numbers from draft genome assemblies.</title>
        <authorList>
            <person name="Perisin M.A."/>
            <person name="Vetter M."/>
            <person name="Gilbert J.A."/>
            <person name="Bergelson J."/>
        </authorList>
    </citation>
    <scope>NUCLEOTIDE SEQUENCE [LARGE SCALE GENOMIC DNA]</scope>
    <source>
        <strain evidence="5 6">MEJ086</strain>
    </source>
</reference>
<comment type="caution">
    <text evidence="5">The sequence shown here is derived from an EMBL/GenBank/DDBJ whole genome shotgun (WGS) entry which is preliminary data.</text>
</comment>
<dbReference type="InterPro" id="IPR028082">
    <property type="entry name" value="Peripla_BP_I"/>
</dbReference>
<evidence type="ECO:0000256" key="3">
    <source>
        <dbReference type="ARBA" id="ARBA00023163"/>
    </source>
</evidence>
<proteinExistence type="predicted"/>
<organism evidence="5 6">
    <name type="scientific">Pseudomonas fulva</name>
    <dbReference type="NCBI Taxonomy" id="47880"/>
    <lineage>
        <taxon>Bacteria</taxon>
        <taxon>Pseudomonadati</taxon>
        <taxon>Pseudomonadota</taxon>
        <taxon>Gammaproteobacteria</taxon>
        <taxon>Pseudomonadales</taxon>
        <taxon>Pseudomonadaceae</taxon>
        <taxon>Pseudomonas</taxon>
    </lineage>
</organism>
<dbReference type="PANTHER" id="PTHR30146">
    <property type="entry name" value="LACI-RELATED TRANSCRIPTIONAL REPRESSOR"/>
    <property type="match status" value="1"/>
</dbReference>
<dbReference type="SMART" id="SM00354">
    <property type="entry name" value="HTH_LACI"/>
    <property type="match status" value="1"/>
</dbReference>
<dbReference type="PANTHER" id="PTHR30146:SF33">
    <property type="entry name" value="TRANSCRIPTIONAL REGULATOR"/>
    <property type="match status" value="1"/>
</dbReference>
<dbReference type="InterPro" id="IPR010982">
    <property type="entry name" value="Lambda_DNA-bd_dom_sf"/>
</dbReference>
<sequence>MAKKSSRSSSSPAPANKGASVTLIDVAKVAGVSPITVSRALHRPEVVSEDARKKVLEAVRVTGYVPNMLAGGLASNKSRLIAIFVPTIAHSIFAETVQSLMDHLTAAGYQTMIGLTGYSAEQEERLLGAVLGRRPDGIVLTGTLHTEESRLRLQAAGIPVVEAWDLGASPIDMQVGFSHEKVGQALANHLHGKGYRRFAIVSVDDSRAFRRGNSVIAQLKELGVDEVPMAVLGAPATLQSGREGLRQLLADGHQPQVIVCSSDTVAQGILAEAASRGIEVPGQLAVMGFGDLSSAAHLHPALSTVNVDGARMGKQVANALLQRFRDAGEQAPVRVDTGFTLVDRSTT</sequence>
<evidence type="ECO:0000313" key="6">
    <source>
        <dbReference type="Proteomes" id="UP000032068"/>
    </source>
</evidence>
<evidence type="ECO:0000256" key="1">
    <source>
        <dbReference type="ARBA" id="ARBA00023015"/>
    </source>
</evidence>
<evidence type="ECO:0000256" key="2">
    <source>
        <dbReference type="ARBA" id="ARBA00023125"/>
    </source>
</evidence>
<dbReference type="Gene3D" id="3.40.50.2300">
    <property type="match status" value="2"/>
</dbReference>
<name>A0A0D0IVS6_9PSED</name>
<dbReference type="CDD" id="cd01575">
    <property type="entry name" value="PBP1_GntR"/>
    <property type="match status" value="1"/>
</dbReference>
<dbReference type="GO" id="GO:0003700">
    <property type="term" value="F:DNA-binding transcription factor activity"/>
    <property type="evidence" value="ECO:0007669"/>
    <property type="project" value="TreeGrafter"/>
</dbReference>
<evidence type="ECO:0000259" key="4">
    <source>
        <dbReference type="PROSITE" id="PS50932"/>
    </source>
</evidence>
<dbReference type="PROSITE" id="PS00356">
    <property type="entry name" value="HTH_LACI_1"/>
    <property type="match status" value="1"/>
</dbReference>
<dbReference type="RefSeq" id="WP_042555374.1">
    <property type="nucleotide sequence ID" value="NZ_JXQW01000060.1"/>
</dbReference>
<dbReference type="Pfam" id="PF13377">
    <property type="entry name" value="Peripla_BP_3"/>
    <property type="match status" value="1"/>
</dbReference>
<protein>
    <submittedName>
        <fullName evidence="5">GntR family transcriptional regulator</fullName>
    </submittedName>
</protein>
<dbReference type="SUPFAM" id="SSF53822">
    <property type="entry name" value="Periplasmic binding protein-like I"/>
    <property type="match status" value="1"/>
</dbReference>
<keyword evidence="3" id="KW-0804">Transcription</keyword>
<keyword evidence="1" id="KW-0805">Transcription regulation</keyword>
<dbReference type="Pfam" id="PF00356">
    <property type="entry name" value="LacI"/>
    <property type="match status" value="1"/>
</dbReference>
<dbReference type="Gene3D" id="1.10.260.40">
    <property type="entry name" value="lambda repressor-like DNA-binding domains"/>
    <property type="match status" value="1"/>
</dbReference>
<dbReference type="Proteomes" id="UP000032068">
    <property type="component" value="Unassembled WGS sequence"/>
</dbReference>
<dbReference type="EMBL" id="JXQW01000060">
    <property type="protein sequence ID" value="KIP97297.1"/>
    <property type="molecule type" value="Genomic_DNA"/>
</dbReference>
<dbReference type="CDD" id="cd01392">
    <property type="entry name" value="HTH_LacI"/>
    <property type="match status" value="1"/>
</dbReference>
<dbReference type="AlphaFoldDB" id="A0A0D0IVS6"/>
<dbReference type="InterPro" id="IPR000843">
    <property type="entry name" value="HTH_LacI"/>
</dbReference>
<dbReference type="PROSITE" id="PS50932">
    <property type="entry name" value="HTH_LACI_2"/>
    <property type="match status" value="1"/>
</dbReference>
<dbReference type="OrthoDB" id="5621819at2"/>
<dbReference type="GO" id="GO:0000976">
    <property type="term" value="F:transcription cis-regulatory region binding"/>
    <property type="evidence" value="ECO:0007669"/>
    <property type="project" value="TreeGrafter"/>
</dbReference>
<keyword evidence="2" id="KW-0238">DNA-binding</keyword>
<dbReference type="SUPFAM" id="SSF47413">
    <property type="entry name" value="lambda repressor-like DNA-binding domains"/>
    <property type="match status" value="1"/>
</dbReference>
<gene>
    <name evidence="5" type="ORF">RU08_18760</name>
</gene>
<evidence type="ECO:0000313" key="5">
    <source>
        <dbReference type="EMBL" id="KIP97297.1"/>
    </source>
</evidence>
<dbReference type="InterPro" id="IPR046335">
    <property type="entry name" value="LacI/GalR-like_sensor"/>
</dbReference>